<dbReference type="SUPFAM" id="SSF56219">
    <property type="entry name" value="DNase I-like"/>
    <property type="match status" value="1"/>
</dbReference>
<evidence type="ECO:0000313" key="4">
    <source>
        <dbReference type="Ensembl" id="ENSCCRP00015093504.1"/>
    </source>
</evidence>
<organism evidence="4 5">
    <name type="scientific">Cyprinus carpio</name>
    <name type="common">Common carp</name>
    <dbReference type="NCBI Taxonomy" id="7962"/>
    <lineage>
        <taxon>Eukaryota</taxon>
        <taxon>Metazoa</taxon>
        <taxon>Chordata</taxon>
        <taxon>Craniata</taxon>
        <taxon>Vertebrata</taxon>
        <taxon>Euteleostomi</taxon>
        <taxon>Actinopterygii</taxon>
        <taxon>Neopterygii</taxon>
        <taxon>Teleostei</taxon>
        <taxon>Ostariophysi</taxon>
        <taxon>Cypriniformes</taxon>
        <taxon>Cyprinidae</taxon>
        <taxon>Cyprininae</taxon>
        <taxon>Cyprinus</taxon>
    </lineage>
</organism>
<dbReference type="PANTHER" id="PTHR31635">
    <property type="entry name" value="REVERSE TRANSCRIPTASE DOMAIN-CONTAINING PROTEIN-RELATED"/>
    <property type="match status" value="1"/>
</dbReference>
<keyword evidence="1" id="KW-0175">Coiled coil</keyword>
<dbReference type="InterPro" id="IPR026960">
    <property type="entry name" value="RVT-Znf"/>
</dbReference>
<evidence type="ECO:0000256" key="2">
    <source>
        <dbReference type="SAM" id="SignalP"/>
    </source>
</evidence>
<keyword evidence="2" id="KW-0732">Signal</keyword>
<dbReference type="CDD" id="cd09076">
    <property type="entry name" value="L1-EN"/>
    <property type="match status" value="1"/>
</dbReference>
<feature type="chain" id="PRO_5034901018" description="Reverse transcriptase domain-containing protein" evidence="2">
    <location>
        <begin position="24"/>
        <end position="1281"/>
    </location>
</feature>
<dbReference type="GO" id="GO:0003824">
    <property type="term" value="F:catalytic activity"/>
    <property type="evidence" value="ECO:0007669"/>
    <property type="project" value="InterPro"/>
</dbReference>
<feature type="signal peptide" evidence="2">
    <location>
        <begin position="1"/>
        <end position="23"/>
    </location>
</feature>
<dbReference type="InterPro" id="IPR000477">
    <property type="entry name" value="RT_dom"/>
</dbReference>
<dbReference type="Ensembl" id="ENSCCRT00015096509.1">
    <property type="protein sequence ID" value="ENSCCRP00015093504.1"/>
    <property type="gene ID" value="ENSCCRG00015037662.1"/>
</dbReference>
<dbReference type="PROSITE" id="PS50878">
    <property type="entry name" value="RT_POL"/>
    <property type="match status" value="1"/>
</dbReference>
<name>A0A8C1ZPK1_CYPCA</name>
<feature type="domain" description="Reverse transcriptase" evidence="3">
    <location>
        <begin position="499"/>
        <end position="769"/>
    </location>
</feature>
<reference evidence="4" key="1">
    <citation type="submission" date="2025-08" db="UniProtKB">
        <authorList>
            <consortium name="Ensembl"/>
        </authorList>
    </citation>
    <scope>IDENTIFICATION</scope>
</reference>
<sequence>MMVFMNTFFCLMLIKLVTFNARGLQDVRKFDKVKEMCKKEDIIMLQETNWTDRSINEMRKRWNGGILYNNGDERNGRGVAILIRENSGVSCKEIYKDEIGKCLIVEMSYEEKNILLVNIHAPTKKEEKRSFFNTIKTIVRNYKYIIMMGDFNTVFSRQDIAEGMGFKSDTGRKELRSLMEENNMMDVWRERNENKREYSRRQIVGNFIYQTRIDMVLCTRNLECFIEKLRYEETSLSDHKPFFVHLDWDVGKRGPGVWVLNTDILKDEDYVATIKDTIKKEKENEMYLEDKRIWWENLKFLLKKITISYCVLKQKCKKNKEKEIRERLEKQVNDETEDIQKIKEIQEELKEIEENRYKGAMLRCKAKYLVEGEKCTKFFFDLEKRKGRVETIKEIRKENGKMVQECGEILEEVKNYFEKLFSTEGVKEREKRELMELIKIKVSKEEKEECDQTISKEEIESAINELNKKKSPGIDGLGSEFYQTFKDLLVDILRDVYDEIFEKGGMMLRMGMGLMKVIYKKKGEKNELKNYRPITMLNTDLKILAKLLANRLKQIMPNIITTNQAYGVKGKDISDVTMSIKDTIRYMRDKSKGGYVINLDFEKAFDRVEHEYLFDILKSFGFGENFIKWIKILYKGAMTTIKCNGFLTKCFRITRSIRQGCPLSALLYSLVAEPLGLAIKQERGIKGIEIEQTGKESKIFQYADDTTIFAREEESVKQVMEIVRRFCKGSGGKINEEKTAYMRFGQTTDLAENFKFKEVKEMKILGILMGKDEDKVREIMWEEIVGSIERRLNFWKLRALNLKGKVLILNVLMTSKLWYFLYMTSMPVWVERGLKRCFLDFLWVGKPARIAYNTLIGMEGKGGLGLIDVEQRKNSLRVKLVKKYLDEGNKAEWKTTMGIFLNKCGNLNLGDNVLWMRTKEWITKGLPMFYKEVLRAWGNFLITVQYNVHGRENILNQPLFLNTGILNQGKEIYFKELMEVGIVKVRDVLYEYKEGFLPMQYIVDVMEEAKEEFNKQELKTKYEIIKNAIPKEWIEKVETMEGGKEEKDVYVILGEKLWLLKECTVKMFYVFFRDMIFKKPVANKFWQKTFEGLKEEDIWKNMKGEITEVKLENSEYYIRQRVLFTDVILKKIGMEQSAICKVCNEEEEDFLHVFLHCKALKDFNEKCKTIIVNLGGEQDQEVTELDRIIMLGIDEKEKNKKVINLFIMLMKKVIWERRGIAKQEEIIMDVWCLFKRRWKRYIECLYCYFKQEQKNKEFDKVFTSEVYSILKEFEIAFPGTE</sequence>
<dbReference type="SUPFAM" id="SSF56672">
    <property type="entry name" value="DNA/RNA polymerases"/>
    <property type="match status" value="1"/>
</dbReference>
<dbReference type="Gene3D" id="3.60.10.10">
    <property type="entry name" value="Endonuclease/exonuclease/phosphatase"/>
    <property type="match status" value="1"/>
</dbReference>
<dbReference type="PANTHER" id="PTHR31635:SF196">
    <property type="entry name" value="REVERSE TRANSCRIPTASE DOMAIN-CONTAINING PROTEIN-RELATED"/>
    <property type="match status" value="1"/>
</dbReference>
<dbReference type="Proteomes" id="UP000694700">
    <property type="component" value="Unplaced"/>
</dbReference>
<dbReference type="InterPro" id="IPR036691">
    <property type="entry name" value="Endo/exonu/phosph_ase_sf"/>
</dbReference>
<evidence type="ECO:0000256" key="1">
    <source>
        <dbReference type="SAM" id="Coils"/>
    </source>
</evidence>
<protein>
    <recommendedName>
        <fullName evidence="3">Reverse transcriptase domain-containing protein</fullName>
    </recommendedName>
</protein>
<feature type="coiled-coil region" evidence="1">
    <location>
        <begin position="318"/>
        <end position="355"/>
    </location>
</feature>
<dbReference type="Pfam" id="PF00078">
    <property type="entry name" value="RVT_1"/>
    <property type="match status" value="1"/>
</dbReference>
<dbReference type="Pfam" id="PF13966">
    <property type="entry name" value="zf-RVT"/>
    <property type="match status" value="1"/>
</dbReference>
<dbReference type="InterPro" id="IPR005135">
    <property type="entry name" value="Endo/exonuclease/phosphatase"/>
</dbReference>
<dbReference type="InterPro" id="IPR043502">
    <property type="entry name" value="DNA/RNA_pol_sf"/>
</dbReference>
<accession>A0A8C1ZPK1</accession>
<proteinExistence type="predicted"/>
<dbReference type="CDD" id="cd01650">
    <property type="entry name" value="RT_nLTR_like"/>
    <property type="match status" value="1"/>
</dbReference>
<evidence type="ECO:0000313" key="5">
    <source>
        <dbReference type="Proteomes" id="UP000694700"/>
    </source>
</evidence>
<dbReference type="Pfam" id="PF03372">
    <property type="entry name" value="Exo_endo_phos"/>
    <property type="match status" value="1"/>
</dbReference>
<evidence type="ECO:0000259" key="3">
    <source>
        <dbReference type="PROSITE" id="PS50878"/>
    </source>
</evidence>